<accession>A0A484M9N5</accession>
<evidence type="ECO:0000313" key="1">
    <source>
        <dbReference type="EMBL" id="VFQ84738.1"/>
    </source>
</evidence>
<dbReference type="EMBL" id="OOIL02002808">
    <property type="protein sequence ID" value="VFQ84738.1"/>
    <property type="molecule type" value="Genomic_DNA"/>
</dbReference>
<name>A0A484M9N5_9ASTE</name>
<keyword evidence="2" id="KW-1185">Reference proteome</keyword>
<proteinExistence type="predicted"/>
<gene>
    <name evidence="1" type="ORF">CCAM_LOCUS26514</name>
</gene>
<dbReference type="Proteomes" id="UP000595140">
    <property type="component" value="Unassembled WGS sequence"/>
</dbReference>
<reference evidence="1 2" key="1">
    <citation type="submission" date="2018-04" db="EMBL/GenBank/DDBJ databases">
        <authorList>
            <person name="Vogel A."/>
        </authorList>
    </citation>
    <scope>NUCLEOTIDE SEQUENCE [LARGE SCALE GENOMIC DNA]</scope>
</reference>
<evidence type="ECO:0000313" key="2">
    <source>
        <dbReference type="Proteomes" id="UP000595140"/>
    </source>
</evidence>
<organism evidence="1 2">
    <name type="scientific">Cuscuta campestris</name>
    <dbReference type="NCBI Taxonomy" id="132261"/>
    <lineage>
        <taxon>Eukaryota</taxon>
        <taxon>Viridiplantae</taxon>
        <taxon>Streptophyta</taxon>
        <taxon>Embryophyta</taxon>
        <taxon>Tracheophyta</taxon>
        <taxon>Spermatophyta</taxon>
        <taxon>Magnoliopsida</taxon>
        <taxon>eudicotyledons</taxon>
        <taxon>Gunneridae</taxon>
        <taxon>Pentapetalae</taxon>
        <taxon>asterids</taxon>
        <taxon>lamiids</taxon>
        <taxon>Solanales</taxon>
        <taxon>Convolvulaceae</taxon>
        <taxon>Cuscuteae</taxon>
        <taxon>Cuscuta</taxon>
        <taxon>Cuscuta subgen. Grammica</taxon>
        <taxon>Cuscuta sect. Cleistogrammica</taxon>
    </lineage>
</organism>
<dbReference type="AlphaFoldDB" id="A0A484M9N5"/>
<protein>
    <submittedName>
        <fullName evidence="1">Uncharacterized protein</fullName>
    </submittedName>
</protein>
<sequence length="71" mass="8267">MQARNVKGKKFFIHIKRQCHGPGVFQKKGLALVLKISCLWKASIFYARVPMSSKVFQKCNLLFLRWKPNDS</sequence>